<evidence type="ECO:0000313" key="1">
    <source>
        <dbReference type="EMBL" id="TVV76774.1"/>
    </source>
</evidence>
<comment type="caution">
    <text evidence="1">The sequence shown here is derived from an EMBL/GenBank/DDBJ whole genome shotgun (WGS) entry which is preliminary data.</text>
</comment>
<accession>A0A558RBM1</accession>
<sequence>MKTSFPHNHGIQAGYPWLTTGIINRISDKATDLLYGIIRILAGRLGGRPWSAALVMAGGFDPRASGDRPVVIDAGGRQEINRNSIVINRT</sequence>
<dbReference type="EMBL" id="VNIM01000007">
    <property type="protein sequence ID" value="TVV76774.1"/>
    <property type="molecule type" value="Genomic_DNA"/>
</dbReference>
<dbReference type="Proteomes" id="UP000318681">
    <property type="component" value="Unassembled WGS sequence"/>
</dbReference>
<protein>
    <submittedName>
        <fullName evidence="1">Uncharacterized protein</fullName>
    </submittedName>
</protein>
<dbReference type="AlphaFoldDB" id="A0A558RBM1"/>
<reference evidence="1 2" key="1">
    <citation type="submission" date="2019-07" db="EMBL/GenBank/DDBJ databases">
        <title>Sphingomonas solaris sp. nov., isolated from a solar panel from Boston, Massachusetts.</title>
        <authorList>
            <person name="Tanner K."/>
            <person name="Pascual J."/>
            <person name="Mancuso C."/>
            <person name="Pereto J."/>
            <person name="Khalil A."/>
            <person name="Vilanova C."/>
        </authorList>
    </citation>
    <scope>NUCLEOTIDE SEQUENCE [LARGE SCALE GENOMIC DNA]</scope>
    <source>
        <strain evidence="1 2">R4DWN</strain>
    </source>
</reference>
<organism evidence="1 2">
    <name type="scientific">Alterirhizorhabdus solaris</name>
    <dbReference type="NCBI Taxonomy" id="2529389"/>
    <lineage>
        <taxon>Bacteria</taxon>
        <taxon>Pseudomonadati</taxon>
        <taxon>Pseudomonadota</taxon>
        <taxon>Alphaproteobacteria</taxon>
        <taxon>Sphingomonadales</taxon>
        <taxon>Rhizorhabdaceae</taxon>
        <taxon>Alterirhizorhabdus</taxon>
    </lineage>
</organism>
<name>A0A558RBM1_9SPHN</name>
<dbReference type="RefSeq" id="WP_145148163.1">
    <property type="nucleotide sequence ID" value="NZ_VNIM01000007.1"/>
</dbReference>
<keyword evidence="2" id="KW-1185">Reference proteome</keyword>
<gene>
    <name evidence="1" type="ORF">FOY91_03465</name>
</gene>
<evidence type="ECO:0000313" key="2">
    <source>
        <dbReference type="Proteomes" id="UP000318681"/>
    </source>
</evidence>
<proteinExistence type="predicted"/>